<organism evidence="1">
    <name type="scientific">Culex pipiens</name>
    <name type="common">House mosquito</name>
    <dbReference type="NCBI Taxonomy" id="7175"/>
    <lineage>
        <taxon>Eukaryota</taxon>
        <taxon>Metazoa</taxon>
        <taxon>Ecdysozoa</taxon>
        <taxon>Arthropoda</taxon>
        <taxon>Hexapoda</taxon>
        <taxon>Insecta</taxon>
        <taxon>Pterygota</taxon>
        <taxon>Neoptera</taxon>
        <taxon>Endopterygota</taxon>
        <taxon>Diptera</taxon>
        <taxon>Nematocera</taxon>
        <taxon>Culicoidea</taxon>
        <taxon>Culicidae</taxon>
        <taxon>Culicinae</taxon>
        <taxon>Culicini</taxon>
        <taxon>Culex</taxon>
        <taxon>Culex</taxon>
    </lineage>
</organism>
<protein>
    <submittedName>
        <fullName evidence="1">(northern house mosquito) hypothetical protein</fullName>
    </submittedName>
</protein>
<proteinExistence type="predicted"/>
<dbReference type="AlphaFoldDB" id="A0A8D8CG31"/>
<accession>A0A8D8CG31</accession>
<sequence length="167" mass="17925">MAAVKNSAKIVETYQQVAEQLQHLVDQLLRHHVAPVDGALGQLVLGFVKVAPDPVLAATLHDFLLGLARPAVETFKPLGVLAAPALGGPLVLGALRLLQHPGDLRLVVAHELLRQAARLNQLAVGLLDCVIHQLKVCRIRIVQSGSRSTRGGGEGWKMVIFIMVIGR</sequence>
<dbReference type="EMBL" id="HBUE01116964">
    <property type="protein sequence ID" value="CAG6490795.1"/>
    <property type="molecule type" value="Transcribed_RNA"/>
</dbReference>
<reference evidence="1" key="1">
    <citation type="submission" date="2021-05" db="EMBL/GenBank/DDBJ databases">
        <authorList>
            <person name="Alioto T."/>
            <person name="Alioto T."/>
            <person name="Gomez Garrido J."/>
        </authorList>
    </citation>
    <scope>NUCLEOTIDE SEQUENCE</scope>
</reference>
<evidence type="ECO:0000313" key="1">
    <source>
        <dbReference type="EMBL" id="CAG6490795.1"/>
    </source>
</evidence>
<name>A0A8D8CG31_CULPI</name>